<gene>
    <name evidence="3" type="ORF">BKK80_21055</name>
</gene>
<dbReference type="Proteomes" id="UP000177515">
    <property type="component" value="Chromosome 2"/>
</dbReference>
<feature type="region of interest" description="Disordered" evidence="1">
    <location>
        <begin position="33"/>
        <end position="52"/>
    </location>
</feature>
<keyword evidence="4" id="KW-1185">Reference proteome</keyword>
<evidence type="ECO:0000256" key="2">
    <source>
        <dbReference type="SAM" id="SignalP"/>
    </source>
</evidence>
<evidence type="ECO:0008006" key="5">
    <source>
        <dbReference type="Google" id="ProtNLM"/>
    </source>
</evidence>
<dbReference type="InterPro" id="IPR022053">
    <property type="entry name" value="DUF3613"/>
</dbReference>
<evidence type="ECO:0000256" key="1">
    <source>
        <dbReference type="SAM" id="MobiDB-lite"/>
    </source>
</evidence>
<accession>A0ABN4TVR1</accession>
<feature type="chain" id="PRO_5047319738" description="DUF3613 domain-containing protein" evidence="2">
    <location>
        <begin position="32"/>
        <end position="126"/>
    </location>
</feature>
<organism evidence="3 4">
    <name type="scientific">Cupriavidus malaysiensis</name>
    <dbReference type="NCBI Taxonomy" id="367825"/>
    <lineage>
        <taxon>Bacteria</taxon>
        <taxon>Pseudomonadati</taxon>
        <taxon>Pseudomonadota</taxon>
        <taxon>Betaproteobacteria</taxon>
        <taxon>Burkholderiales</taxon>
        <taxon>Burkholderiaceae</taxon>
        <taxon>Cupriavidus</taxon>
    </lineage>
</organism>
<sequence length="126" mass="13290">MTRNQRHASRPRGIRIALLLALGLPGALAWAQAPAGGGEAAPPELSGRPALRPIGENTRYVLEVQRSGAEAGPLLPMRGEQAALGYLRYMQSFRYQIPEFYSGQTSSSGLRGSAANSSGTLPATAQ</sequence>
<proteinExistence type="predicted"/>
<evidence type="ECO:0000313" key="4">
    <source>
        <dbReference type="Proteomes" id="UP000177515"/>
    </source>
</evidence>
<dbReference type="EMBL" id="CP017755">
    <property type="protein sequence ID" value="AOZ08449.1"/>
    <property type="molecule type" value="Genomic_DNA"/>
</dbReference>
<dbReference type="RefSeq" id="WP_071071075.1">
    <property type="nucleotide sequence ID" value="NZ_CP017755.1"/>
</dbReference>
<name>A0ABN4TVR1_9BURK</name>
<feature type="signal peptide" evidence="2">
    <location>
        <begin position="1"/>
        <end position="31"/>
    </location>
</feature>
<dbReference type="Pfam" id="PF12266">
    <property type="entry name" value="DUF3613"/>
    <property type="match status" value="1"/>
</dbReference>
<evidence type="ECO:0000313" key="3">
    <source>
        <dbReference type="EMBL" id="AOZ08449.1"/>
    </source>
</evidence>
<reference evidence="3 4" key="1">
    <citation type="submission" date="2016-10" db="EMBL/GenBank/DDBJ databases">
        <title>Complete genome sequences of three Cupriavidus strains isolated from various Malaysian environments.</title>
        <authorList>
            <person name="Abdullah A.A.-A."/>
            <person name="Shafie N.A.H."/>
            <person name="Lau N.S."/>
        </authorList>
    </citation>
    <scope>NUCLEOTIDE SEQUENCE [LARGE SCALE GENOMIC DNA]</scope>
    <source>
        <strain evidence="3 4">USMAA1020</strain>
    </source>
</reference>
<feature type="region of interest" description="Disordered" evidence="1">
    <location>
        <begin position="103"/>
        <end position="126"/>
    </location>
</feature>
<keyword evidence="2" id="KW-0732">Signal</keyword>
<protein>
    <recommendedName>
        <fullName evidence="5">DUF3613 domain-containing protein</fullName>
    </recommendedName>
</protein>